<evidence type="ECO:0000313" key="3">
    <source>
        <dbReference type="Proteomes" id="UP001165296"/>
    </source>
</evidence>
<keyword evidence="3" id="KW-1185">Reference proteome</keyword>
<dbReference type="RefSeq" id="WP_226180042.1">
    <property type="nucleotide sequence ID" value="NZ_JAJADR010000011.1"/>
</dbReference>
<gene>
    <name evidence="2" type="ORF">LGH74_22595</name>
</gene>
<proteinExistence type="predicted"/>
<feature type="region of interest" description="Disordered" evidence="1">
    <location>
        <begin position="60"/>
        <end position="80"/>
    </location>
</feature>
<dbReference type="Proteomes" id="UP001165296">
    <property type="component" value="Unassembled WGS sequence"/>
</dbReference>
<evidence type="ECO:0000256" key="1">
    <source>
        <dbReference type="SAM" id="MobiDB-lite"/>
    </source>
</evidence>
<reference evidence="2" key="1">
    <citation type="submission" date="2021-10" db="EMBL/GenBank/DDBJ databases">
        <authorList>
            <person name="Dean J.D."/>
            <person name="Kim M.K."/>
            <person name="Newey C.N."/>
            <person name="Stoker T.S."/>
            <person name="Thompson D.W."/>
            <person name="Grose J.H."/>
        </authorList>
    </citation>
    <scope>NUCLEOTIDE SEQUENCE</scope>
    <source>
        <strain evidence="2">BT178</strain>
    </source>
</reference>
<evidence type="ECO:0000313" key="2">
    <source>
        <dbReference type="EMBL" id="MCB2410794.1"/>
    </source>
</evidence>
<dbReference type="EMBL" id="JAJADR010000011">
    <property type="protein sequence ID" value="MCB2410794.1"/>
    <property type="molecule type" value="Genomic_DNA"/>
</dbReference>
<name>A0ABS8AYC5_9BACT</name>
<accession>A0ABS8AYC5</accession>
<organism evidence="2 3">
    <name type="scientific">Hymenobacter lucidus</name>
    <dbReference type="NCBI Taxonomy" id="2880930"/>
    <lineage>
        <taxon>Bacteria</taxon>
        <taxon>Pseudomonadati</taxon>
        <taxon>Bacteroidota</taxon>
        <taxon>Cytophagia</taxon>
        <taxon>Cytophagales</taxon>
        <taxon>Hymenobacteraceae</taxon>
        <taxon>Hymenobacter</taxon>
    </lineage>
</organism>
<comment type="caution">
    <text evidence="2">The sequence shown here is derived from an EMBL/GenBank/DDBJ whole genome shotgun (WGS) entry which is preliminary data.</text>
</comment>
<sequence>MIIPAWVATIVKAFTAFLEAESQQPPYPFDDSEGETIWREWDDNHQGSLRQLAEAKQILKESEQRQPKTSLESPDLYRSF</sequence>
<protein>
    <submittedName>
        <fullName evidence="2">Uncharacterized protein</fullName>
    </submittedName>
</protein>